<gene>
    <name evidence="1" type="ORF">O6H91_22G061300</name>
</gene>
<dbReference type="EMBL" id="CM055113">
    <property type="protein sequence ID" value="KAJ7516520.1"/>
    <property type="molecule type" value="Genomic_DNA"/>
</dbReference>
<reference evidence="2" key="1">
    <citation type="journal article" date="2024" name="Proc. Natl. Acad. Sci. U.S.A.">
        <title>Extraordinary preservation of gene collinearity over three hundred million years revealed in homosporous lycophytes.</title>
        <authorList>
            <person name="Li C."/>
            <person name="Wickell D."/>
            <person name="Kuo L.Y."/>
            <person name="Chen X."/>
            <person name="Nie B."/>
            <person name="Liao X."/>
            <person name="Peng D."/>
            <person name="Ji J."/>
            <person name="Jenkins J."/>
            <person name="Williams M."/>
            <person name="Shu S."/>
            <person name="Plott C."/>
            <person name="Barry K."/>
            <person name="Rajasekar S."/>
            <person name="Grimwood J."/>
            <person name="Han X."/>
            <person name="Sun S."/>
            <person name="Hou Z."/>
            <person name="He W."/>
            <person name="Dai G."/>
            <person name="Sun C."/>
            <person name="Schmutz J."/>
            <person name="Leebens-Mack J.H."/>
            <person name="Li F.W."/>
            <person name="Wang L."/>
        </authorList>
    </citation>
    <scope>NUCLEOTIDE SEQUENCE [LARGE SCALE GENOMIC DNA]</scope>
    <source>
        <strain evidence="2">cv. PW_Plant_1</strain>
    </source>
</reference>
<sequence length="1080" mass="118168">MDAGRYLLQQPGWDNSSALEGYDSILDPDLRRVGVYGGRGFSEPGFQRESGFPRAVYPRDLLFERDAFSLRPPVLGLWPSAQRRSLEEEIAIIREAQRQGHEKRSLVESFRDDYQEYGFDNVGGQHPNWDRDSLEDDDEYDYRHRILQPSREGSREEEYEYSRHRDYEFDRERSRREKDVRRRRERDRSRRSRSRERDWSPDRDRRRDRSRSFSHDDRMHRSRSPRARSRAQREDSHEELRRDTSSEKKRDRDGNRQRERASLPPSATLVVKGLSQKTLEDDLYQALAEWGPLKHVRVIKEKNSGISRGFAFIDFPSVEGAQKMMEGIGNEGLVVNGRRVFFEYSSKPTGGSSAPQAAQGHVTRGAGSANVKGGAVAAADWMCTVCGCVNFARRTVCFQCNEGRAEDAPAADTPLSSAAPAGKKISEPGMCLFCARPNEKFRNDMDLQLMLSVKIAGPTHVLVVRGLDENVDEESLHFEFSKHAAIKDLRLVRDKFTHVSRGFAFVHFHSVEDATKALEASSGTTLEKNGQVLRVAFAKSIHGPHSSSAGSGPSQSSSLAAAAIEAATFAQQYDSSGWAPKEYNPEQAQGVGAGSGAGSAEGGGAPQSGFVWDERSGYYYDAASGFYYDGHRGLYYDGNNGIWYTYNQETQEYKPFVDSDDGAKQSASAKSVKGAGDSANEKASGSTIHSKAVISAPACTITAENDAIEKKPTLAEAVAAAAVAAQAAQKREKERMKEKQKEMRLAGKNPGMGSKKISNVVTLWKQRKNEGQVSSVTADDVSTFPASSIDAQTDGIPNMSMGPVATMNSKFKFDDTTSSKESAGYSSNSLGRGSGNPFGGNYHPSEISGRIRQSSITTVTGMGRGAGRGAVRGMDTGAVLGSSAAPELSATTPFKTDASALGSYGPMAGAGTKRRFTESPQSVYRDRAAERRSLYGSSLSNEMLLDPDLKDKGVGSSRAGTVRGLDMPFPPGVGSKTAGPVSVLGGPETQAFDVITTEKALDENNVGNRMLRSMGWQEGSGLGKEGTGIVEPVQPQTLGERAGLGSQVQRRVDARFETHPGDTYRVVIQKKALARFHEMM</sequence>
<proteinExistence type="predicted"/>
<name>A0ACC2AG22_DIPCM</name>
<evidence type="ECO:0000313" key="2">
    <source>
        <dbReference type="Proteomes" id="UP001162992"/>
    </source>
</evidence>
<protein>
    <submittedName>
        <fullName evidence="1">Uncharacterized protein</fullName>
    </submittedName>
</protein>
<evidence type="ECO:0000313" key="1">
    <source>
        <dbReference type="EMBL" id="KAJ7516520.1"/>
    </source>
</evidence>
<dbReference type="Proteomes" id="UP001162992">
    <property type="component" value="Chromosome 22"/>
</dbReference>
<comment type="caution">
    <text evidence="1">The sequence shown here is derived from an EMBL/GenBank/DDBJ whole genome shotgun (WGS) entry which is preliminary data.</text>
</comment>
<organism evidence="1 2">
    <name type="scientific">Diphasiastrum complanatum</name>
    <name type="common">Issler's clubmoss</name>
    <name type="synonym">Lycopodium complanatum</name>
    <dbReference type="NCBI Taxonomy" id="34168"/>
    <lineage>
        <taxon>Eukaryota</taxon>
        <taxon>Viridiplantae</taxon>
        <taxon>Streptophyta</taxon>
        <taxon>Embryophyta</taxon>
        <taxon>Tracheophyta</taxon>
        <taxon>Lycopodiopsida</taxon>
        <taxon>Lycopodiales</taxon>
        <taxon>Lycopodiaceae</taxon>
        <taxon>Lycopodioideae</taxon>
        <taxon>Diphasiastrum</taxon>
    </lineage>
</organism>
<keyword evidence="2" id="KW-1185">Reference proteome</keyword>
<accession>A0ACC2AG22</accession>